<dbReference type="OrthoDB" id="1685790at2759"/>
<dbReference type="Proteomes" id="UP000239757">
    <property type="component" value="Unassembled WGS sequence"/>
</dbReference>
<sequence length="292" mass="32844">MPMSIISFAFLVVLAEIAFNVVYTRKENFCTCLEEVEGSVIFRGSNHENSSPSPAVSPGPQEELFQILRARPLIAGCCIDRAAIEQVQMVDAIWALLTTNPWELLFGIIETIYLELRMELCSTFHLQTVMTNYDDPGMVQFRLGGLVRQLSIPEFGVVVGLYTEELKEENELHALTRHIHFSPSKCWHTLAPSATSYNHSLSKASVLPPSLSQMSPQGILSILSMRMIERRRGTYPPQYHLAQSTEEEAYKDILDDVPLQHEDPPTQPPAPSRPVHVATSYADISEILTRFE</sequence>
<dbReference type="EMBL" id="KZ663349">
    <property type="protein sequence ID" value="PPS13448.1"/>
    <property type="molecule type" value="Genomic_DNA"/>
</dbReference>
<feature type="chain" id="PRO_5015111651" evidence="1">
    <location>
        <begin position="25"/>
        <end position="292"/>
    </location>
</feature>
<proteinExistence type="predicted"/>
<organism evidence="2 3">
    <name type="scientific">Gossypium barbadense</name>
    <name type="common">Sea Island cotton</name>
    <name type="synonym">Hibiscus barbadensis</name>
    <dbReference type="NCBI Taxonomy" id="3634"/>
    <lineage>
        <taxon>Eukaryota</taxon>
        <taxon>Viridiplantae</taxon>
        <taxon>Streptophyta</taxon>
        <taxon>Embryophyta</taxon>
        <taxon>Tracheophyta</taxon>
        <taxon>Spermatophyta</taxon>
        <taxon>Magnoliopsida</taxon>
        <taxon>eudicotyledons</taxon>
        <taxon>Gunneridae</taxon>
        <taxon>Pentapetalae</taxon>
        <taxon>rosids</taxon>
        <taxon>malvids</taxon>
        <taxon>Malvales</taxon>
        <taxon>Malvaceae</taxon>
        <taxon>Malvoideae</taxon>
        <taxon>Gossypium</taxon>
    </lineage>
</organism>
<gene>
    <name evidence="2" type="ORF">GOBAR_AA07131</name>
</gene>
<dbReference type="AlphaFoldDB" id="A0A2P5YCX0"/>
<evidence type="ECO:0000256" key="1">
    <source>
        <dbReference type="SAM" id="SignalP"/>
    </source>
</evidence>
<accession>A0A2P5YCX0</accession>
<keyword evidence="1" id="KW-0732">Signal</keyword>
<reference evidence="2 3" key="1">
    <citation type="submission" date="2015-01" db="EMBL/GenBank/DDBJ databases">
        <title>Genome of allotetraploid Gossypium barbadense reveals genomic plasticity and fiber elongation in cotton evolution.</title>
        <authorList>
            <person name="Chen X."/>
            <person name="Liu X."/>
            <person name="Zhao B."/>
            <person name="Zheng H."/>
            <person name="Hu Y."/>
            <person name="Lu G."/>
            <person name="Yang C."/>
            <person name="Chen J."/>
            <person name="Shan C."/>
            <person name="Zhang L."/>
            <person name="Zhou Y."/>
            <person name="Wang L."/>
            <person name="Guo W."/>
            <person name="Bai Y."/>
            <person name="Ruan J."/>
            <person name="Shangguan X."/>
            <person name="Mao Y."/>
            <person name="Jiang J."/>
            <person name="Zhu Y."/>
            <person name="Lei J."/>
            <person name="Kang H."/>
            <person name="Chen S."/>
            <person name="He X."/>
            <person name="Wang R."/>
            <person name="Wang Y."/>
            <person name="Chen J."/>
            <person name="Wang L."/>
            <person name="Yu S."/>
            <person name="Wang B."/>
            <person name="Wei J."/>
            <person name="Song S."/>
            <person name="Lu X."/>
            <person name="Gao Z."/>
            <person name="Gu W."/>
            <person name="Deng X."/>
            <person name="Ma D."/>
            <person name="Wang S."/>
            <person name="Liang W."/>
            <person name="Fang L."/>
            <person name="Cai C."/>
            <person name="Zhu X."/>
            <person name="Zhou B."/>
            <person name="Zhang Y."/>
            <person name="Chen Z."/>
            <person name="Xu S."/>
            <person name="Zhu R."/>
            <person name="Wang S."/>
            <person name="Zhang T."/>
            <person name="Zhao G."/>
        </authorList>
    </citation>
    <scope>NUCLEOTIDE SEQUENCE [LARGE SCALE GENOMIC DNA]</scope>
    <source>
        <strain evidence="3">cv. Xinhai21</strain>
        <tissue evidence="2">Leaf</tissue>
    </source>
</reference>
<feature type="signal peptide" evidence="1">
    <location>
        <begin position="1"/>
        <end position="24"/>
    </location>
</feature>
<name>A0A2P5YCX0_GOSBA</name>
<evidence type="ECO:0000313" key="3">
    <source>
        <dbReference type="Proteomes" id="UP000239757"/>
    </source>
</evidence>
<evidence type="ECO:0000313" key="2">
    <source>
        <dbReference type="EMBL" id="PPS13448.1"/>
    </source>
</evidence>
<protein>
    <submittedName>
        <fullName evidence="2">Uncharacterized protein</fullName>
    </submittedName>
</protein>